<accession>A0A519BM52</accession>
<reference evidence="1 2" key="1">
    <citation type="journal article" date="2019" name="ISME J.">
        <title>Insights into ecological role of a new deltaproteobacterial order Candidatus Acidulodesulfobacterales by metagenomics and metatranscriptomics.</title>
        <authorList>
            <person name="Tan S."/>
            <person name="Liu J."/>
            <person name="Fang Y."/>
            <person name="Hedlund B.P."/>
            <person name="Lian Z.H."/>
            <person name="Huang L.Y."/>
            <person name="Li J.T."/>
            <person name="Huang L.N."/>
            <person name="Li W.J."/>
            <person name="Jiang H.C."/>
            <person name="Dong H.L."/>
            <person name="Shu W.S."/>
        </authorList>
    </citation>
    <scope>NUCLEOTIDE SEQUENCE [LARGE SCALE GENOMIC DNA]</scope>
    <source>
        <strain evidence="1">AP1</strain>
    </source>
</reference>
<dbReference type="SUPFAM" id="SSF88723">
    <property type="entry name" value="PIN domain-like"/>
    <property type="match status" value="1"/>
</dbReference>
<dbReference type="InterPro" id="IPR029060">
    <property type="entry name" value="PIN-like_dom_sf"/>
</dbReference>
<proteinExistence type="predicted"/>
<evidence type="ECO:0000313" key="2">
    <source>
        <dbReference type="Proteomes" id="UP000319296"/>
    </source>
</evidence>
<protein>
    <submittedName>
        <fullName evidence="1">PIN domain-containing protein</fullName>
    </submittedName>
</protein>
<organism evidence="1 2">
    <name type="scientific">Candidatus Acididesulfobacter diazotrophicus</name>
    <dbReference type="NCBI Taxonomy" id="2597226"/>
    <lineage>
        <taxon>Bacteria</taxon>
        <taxon>Deltaproteobacteria</taxon>
        <taxon>Candidatus Acidulodesulfobacterales</taxon>
        <taxon>Candidatus Acididesulfobacter</taxon>
    </lineage>
</organism>
<name>A0A519BM52_9DELT</name>
<dbReference type="AlphaFoldDB" id="A0A519BM52"/>
<evidence type="ECO:0000313" key="1">
    <source>
        <dbReference type="EMBL" id="RZD18334.1"/>
    </source>
</evidence>
<comment type="caution">
    <text evidence="1">The sequence shown here is derived from an EMBL/GenBank/DDBJ whole genome shotgun (WGS) entry which is preliminary data.</text>
</comment>
<dbReference type="EMBL" id="SGBB01000010">
    <property type="protein sequence ID" value="RZD18334.1"/>
    <property type="molecule type" value="Genomic_DNA"/>
</dbReference>
<gene>
    <name evidence="1" type="ORF">EVG15_06215</name>
</gene>
<sequence length="153" mass="17698">MSNKSLKLTLYLDLCVYNRPFDYQGQERIALETSAFIYILERIENGFYNLVISDALNYENNKNQEEDRKDRIFSYFGLASELIEIDNSDIKRAKILKDLGFTDIDALHIALAEKGNINYFVTCDDGILKLYNKNKNAIKVNIVSVIELVNKEK</sequence>
<dbReference type="Proteomes" id="UP000319296">
    <property type="component" value="Unassembled WGS sequence"/>
</dbReference>